<gene>
    <name evidence="1" type="ORF">CHS0354_004497</name>
</gene>
<reference evidence="1" key="3">
    <citation type="submission" date="2023-05" db="EMBL/GenBank/DDBJ databases">
        <authorList>
            <person name="Smith C.H."/>
        </authorList>
    </citation>
    <scope>NUCLEOTIDE SEQUENCE</scope>
    <source>
        <strain evidence="1">CHS0354</strain>
        <tissue evidence="1">Mantle</tissue>
    </source>
</reference>
<dbReference type="Proteomes" id="UP001195483">
    <property type="component" value="Unassembled WGS sequence"/>
</dbReference>
<evidence type="ECO:0000313" key="1">
    <source>
        <dbReference type="EMBL" id="KAK3595340.1"/>
    </source>
</evidence>
<name>A0AAE0SNR9_9BIVA</name>
<dbReference type="EMBL" id="JAEAOA010000332">
    <property type="protein sequence ID" value="KAK3595340.1"/>
    <property type="molecule type" value="Genomic_DNA"/>
</dbReference>
<protein>
    <submittedName>
        <fullName evidence="1">Uncharacterized protein</fullName>
    </submittedName>
</protein>
<comment type="caution">
    <text evidence="1">The sequence shown here is derived from an EMBL/GenBank/DDBJ whole genome shotgun (WGS) entry which is preliminary data.</text>
</comment>
<sequence>MLRNPKSVYTRNRADFTGVALFLIRRLSDTANVRLYDDELAGAYGLESLDDYCPFKDQFSLAVADIIDTGIPRDHLQPFLPPHNAKFATQLVVLENQLPGLKEEGKIDIELFPDWFKLLYEEAADKLGIEKMHVDKVADKVRHMQSRNLFAHHTFEGQENFVFVEGFGNYCIADLIDPGATRIRRKRQWIIPDHLLSMFQTKKVTGTGGTVPFSLLATNIIPVLRSLKALSRGLATSWTCGQFQSKSRLATIQQPSYLMSNSPIIINTLRHITNQEQIENEAGIEEVEEEEFDKDRQLLLDMSLQPALADRKKPAIDQRCEIFSLVVVDDSKITCPLAFWSPSSELFLCAVYHNHPISSQVEVLKQLSKMHELDRFPQSDV</sequence>
<proteinExistence type="predicted"/>
<keyword evidence="2" id="KW-1185">Reference proteome</keyword>
<accession>A0AAE0SNR9</accession>
<evidence type="ECO:0000313" key="2">
    <source>
        <dbReference type="Proteomes" id="UP001195483"/>
    </source>
</evidence>
<organism evidence="1 2">
    <name type="scientific">Potamilus streckersoni</name>
    <dbReference type="NCBI Taxonomy" id="2493646"/>
    <lineage>
        <taxon>Eukaryota</taxon>
        <taxon>Metazoa</taxon>
        <taxon>Spiralia</taxon>
        <taxon>Lophotrochozoa</taxon>
        <taxon>Mollusca</taxon>
        <taxon>Bivalvia</taxon>
        <taxon>Autobranchia</taxon>
        <taxon>Heteroconchia</taxon>
        <taxon>Palaeoheterodonta</taxon>
        <taxon>Unionida</taxon>
        <taxon>Unionoidea</taxon>
        <taxon>Unionidae</taxon>
        <taxon>Ambleminae</taxon>
        <taxon>Lampsilini</taxon>
        <taxon>Potamilus</taxon>
    </lineage>
</organism>
<dbReference type="AlphaFoldDB" id="A0AAE0SNR9"/>
<reference evidence="1" key="2">
    <citation type="journal article" date="2021" name="Genome Biol. Evol.">
        <title>Developing a high-quality reference genome for a parasitic bivalve with doubly uniparental inheritance (Bivalvia: Unionida).</title>
        <authorList>
            <person name="Smith C.H."/>
        </authorList>
    </citation>
    <scope>NUCLEOTIDE SEQUENCE</scope>
    <source>
        <strain evidence="1">CHS0354</strain>
        <tissue evidence="1">Mantle</tissue>
    </source>
</reference>
<reference evidence="1" key="1">
    <citation type="journal article" date="2021" name="Genome Biol. Evol.">
        <title>A High-Quality Reference Genome for a Parasitic Bivalve with Doubly Uniparental Inheritance (Bivalvia: Unionida).</title>
        <authorList>
            <person name="Smith C.H."/>
        </authorList>
    </citation>
    <scope>NUCLEOTIDE SEQUENCE</scope>
    <source>
        <strain evidence="1">CHS0354</strain>
    </source>
</reference>